<organism evidence="3 4">
    <name type="scientific">Halomonas cupida</name>
    <dbReference type="NCBI Taxonomy" id="44933"/>
    <lineage>
        <taxon>Bacteria</taxon>
        <taxon>Pseudomonadati</taxon>
        <taxon>Pseudomonadota</taxon>
        <taxon>Gammaproteobacteria</taxon>
        <taxon>Oceanospirillales</taxon>
        <taxon>Halomonadaceae</taxon>
        <taxon>Halomonas</taxon>
    </lineage>
</organism>
<feature type="transmembrane region" description="Helical" evidence="1">
    <location>
        <begin position="117"/>
        <end position="138"/>
    </location>
</feature>
<gene>
    <name evidence="3" type="ORF">SAMN05660971_02254</name>
</gene>
<dbReference type="EMBL" id="FRCA01000005">
    <property type="protein sequence ID" value="SHM13020.1"/>
    <property type="molecule type" value="Genomic_DNA"/>
</dbReference>
<name>A0A1M7G9Q8_9GAMM</name>
<evidence type="ECO:0000313" key="4">
    <source>
        <dbReference type="Proteomes" id="UP000184123"/>
    </source>
</evidence>
<evidence type="ECO:0000313" key="3">
    <source>
        <dbReference type="EMBL" id="SHM13020.1"/>
    </source>
</evidence>
<keyword evidence="1" id="KW-0472">Membrane</keyword>
<dbReference type="Proteomes" id="UP000184123">
    <property type="component" value="Unassembled WGS sequence"/>
</dbReference>
<reference evidence="3 4" key="1">
    <citation type="submission" date="2016-11" db="EMBL/GenBank/DDBJ databases">
        <authorList>
            <person name="Jaros S."/>
            <person name="Januszkiewicz K."/>
            <person name="Wedrychowicz H."/>
        </authorList>
    </citation>
    <scope>NUCLEOTIDE SEQUENCE [LARGE SCALE GENOMIC DNA]</scope>
    <source>
        <strain evidence="3 4">DSM 4740</strain>
    </source>
</reference>
<accession>A0A1M7G9Q8</accession>
<dbReference type="RefSeq" id="WP_084541887.1">
    <property type="nucleotide sequence ID" value="NZ_CP094345.1"/>
</dbReference>
<keyword evidence="1" id="KW-1133">Transmembrane helix</keyword>
<dbReference type="STRING" id="44933.SAMN05660971_02254"/>
<evidence type="ECO:0000259" key="2">
    <source>
        <dbReference type="Pfam" id="PF07331"/>
    </source>
</evidence>
<sequence>MDRAMTFHGIDRLVALIAAIVCFSVAVAGWGMRGDAGVFPIIVGGLGLLACVWLALTCRRAEGASQRPAPSDRQRLGLWCLGVVALLVLIEPVGTFIVLPLFLIFNLKLLARLSWRTTLLLAVGFTLGIYLVFARLLAVPLPAGWLAI</sequence>
<feature type="transmembrane region" description="Helical" evidence="1">
    <location>
        <begin position="76"/>
        <end position="105"/>
    </location>
</feature>
<feature type="transmembrane region" description="Helical" evidence="1">
    <location>
        <begin position="38"/>
        <end position="56"/>
    </location>
</feature>
<proteinExistence type="predicted"/>
<dbReference type="OrthoDB" id="6117997at2"/>
<dbReference type="AlphaFoldDB" id="A0A1M7G9Q8"/>
<feature type="domain" description="DUF1468" evidence="2">
    <location>
        <begin position="15"/>
        <end position="142"/>
    </location>
</feature>
<protein>
    <submittedName>
        <fullName evidence="3">Tripartite tricarboxylate transporter TctB family protein</fullName>
    </submittedName>
</protein>
<dbReference type="InterPro" id="IPR009936">
    <property type="entry name" value="DUF1468"/>
</dbReference>
<dbReference type="Pfam" id="PF07331">
    <property type="entry name" value="TctB"/>
    <property type="match status" value="1"/>
</dbReference>
<keyword evidence="1" id="KW-0812">Transmembrane</keyword>
<feature type="transmembrane region" description="Helical" evidence="1">
    <location>
        <begin position="12"/>
        <end position="32"/>
    </location>
</feature>
<evidence type="ECO:0000256" key="1">
    <source>
        <dbReference type="SAM" id="Phobius"/>
    </source>
</evidence>